<evidence type="ECO:0000313" key="2">
    <source>
        <dbReference type="EMBL" id="OGG47624.1"/>
    </source>
</evidence>
<comment type="caution">
    <text evidence="2">The sequence shown here is derived from an EMBL/GenBank/DDBJ whole genome shotgun (WGS) entry which is preliminary data.</text>
</comment>
<feature type="domain" description="Nudix hydrolase" evidence="1">
    <location>
        <begin position="1"/>
        <end position="150"/>
    </location>
</feature>
<dbReference type="PANTHER" id="PTHR21340:SF7">
    <property type="entry name" value="NUDIX HYDROLASE DOMAIN-CONTAINING PROTEIN"/>
    <property type="match status" value="1"/>
</dbReference>
<dbReference type="InterPro" id="IPR000086">
    <property type="entry name" value="NUDIX_hydrolase_dom"/>
</dbReference>
<protein>
    <submittedName>
        <fullName evidence="2">NUDIX hydrolase</fullName>
    </submittedName>
</protein>
<dbReference type="GO" id="GO:0004081">
    <property type="term" value="F:bis(5'-nucleosyl)-tetraphosphatase (asymmetrical) activity"/>
    <property type="evidence" value="ECO:0007669"/>
    <property type="project" value="TreeGrafter"/>
</dbReference>
<dbReference type="SUPFAM" id="SSF55811">
    <property type="entry name" value="Nudix"/>
    <property type="match status" value="1"/>
</dbReference>
<proteinExistence type="predicted"/>
<organism evidence="2 3">
    <name type="scientific">Candidatus Kaiserbacteria bacterium RIFCSPHIGHO2_01_FULL_49_13</name>
    <dbReference type="NCBI Taxonomy" id="1798477"/>
    <lineage>
        <taxon>Bacteria</taxon>
        <taxon>Candidatus Kaiseribacteriota</taxon>
    </lineage>
</organism>
<dbReference type="Pfam" id="PF00293">
    <property type="entry name" value="NUDIX"/>
    <property type="match status" value="1"/>
</dbReference>
<evidence type="ECO:0000259" key="1">
    <source>
        <dbReference type="PROSITE" id="PS51462"/>
    </source>
</evidence>
<accession>A0A1F6CEI1</accession>
<dbReference type="PROSITE" id="PS51462">
    <property type="entry name" value="NUDIX"/>
    <property type="match status" value="1"/>
</dbReference>
<reference evidence="2 3" key="1">
    <citation type="journal article" date="2016" name="Nat. Commun.">
        <title>Thousands of microbial genomes shed light on interconnected biogeochemical processes in an aquifer system.</title>
        <authorList>
            <person name="Anantharaman K."/>
            <person name="Brown C.T."/>
            <person name="Hug L.A."/>
            <person name="Sharon I."/>
            <person name="Castelle C.J."/>
            <person name="Probst A.J."/>
            <person name="Thomas B.C."/>
            <person name="Singh A."/>
            <person name="Wilkins M.J."/>
            <person name="Karaoz U."/>
            <person name="Brodie E.L."/>
            <person name="Williams K.H."/>
            <person name="Hubbard S.S."/>
            <person name="Banfield J.F."/>
        </authorList>
    </citation>
    <scope>NUCLEOTIDE SEQUENCE [LARGE SCALE GENOMIC DNA]</scope>
</reference>
<gene>
    <name evidence="2" type="ORF">A2671_01735</name>
</gene>
<dbReference type="GO" id="GO:0006754">
    <property type="term" value="P:ATP biosynthetic process"/>
    <property type="evidence" value="ECO:0007669"/>
    <property type="project" value="TreeGrafter"/>
</dbReference>
<dbReference type="EMBL" id="MFKQ01000004">
    <property type="protein sequence ID" value="OGG47624.1"/>
    <property type="molecule type" value="Genomic_DNA"/>
</dbReference>
<dbReference type="PANTHER" id="PTHR21340">
    <property type="entry name" value="DIADENOSINE 5,5-P1,P4-TETRAPHOSPHATE PYROPHOSPHOHYDROLASE MUTT"/>
    <property type="match status" value="1"/>
</dbReference>
<dbReference type="InterPro" id="IPR051325">
    <property type="entry name" value="Nudix_hydrolase_domain"/>
</dbReference>
<sequence>MKKISAGLLMYRNNGGNLEFLLGHPGGPFYAKKDDGYWGIPKGETHDHENDLLKVAEREFEEETSIKPCGPYLELGTVEQKNNKTVHVWAFEGDADPEKLKSNLFDLEWPPKSGKIQQFPELDRFEFFRRSEAQKKIRPEHIPFLDRLEKIVGSPTSL</sequence>
<evidence type="ECO:0000313" key="3">
    <source>
        <dbReference type="Proteomes" id="UP000178344"/>
    </source>
</evidence>
<dbReference type="GO" id="GO:0006167">
    <property type="term" value="P:AMP biosynthetic process"/>
    <property type="evidence" value="ECO:0007669"/>
    <property type="project" value="TreeGrafter"/>
</dbReference>
<name>A0A1F6CEI1_9BACT</name>
<dbReference type="Gene3D" id="3.90.79.10">
    <property type="entry name" value="Nucleoside Triphosphate Pyrophosphohydrolase"/>
    <property type="match status" value="1"/>
</dbReference>
<dbReference type="CDD" id="cd04662">
    <property type="entry name" value="NUDIX_Hydrolase"/>
    <property type="match status" value="1"/>
</dbReference>
<dbReference type="Proteomes" id="UP000178344">
    <property type="component" value="Unassembled WGS sequence"/>
</dbReference>
<dbReference type="AlphaFoldDB" id="A0A1F6CEI1"/>
<keyword evidence="2" id="KW-0378">Hydrolase</keyword>
<dbReference type="InterPro" id="IPR015797">
    <property type="entry name" value="NUDIX_hydrolase-like_dom_sf"/>
</dbReference>